<accession>A0A1L7X6E1</accession>
<dbReference type="InterPro" id="IPR058525">
    <property type="entry name" value="DUF8212"/>
</dbReference>
<keyword evidence="4" id="KW-1185">Reference proteome</keyword>
<dbReference type="OrthoDB" id="194358at2759"/>
<protein>
    <recommendedName>
        <fullName evidence="2">DUF8212 domain-containing protein</fullName>
    </recommendedName>
</protein>
<sequence length="319" mass="36169">MQTSQIVAGSPEDGQTLQELIAPKVVYFFARDWAFIGQKCPLWWNVQPFEGPIPNSTANATSFMSKLANIAGIPHDVLCEVDKVRSKSAAQRRSWASRRETTRSEDSAYSLMGLFDVNMPILYGEGETKAFHRLQLEIIREVPDQSIFAWRREPGYGGLYSDSGLLAKSPRDFHESSEILISQPALSTIRPHAMTNVGLFINVRIWQGKDNVGDDRVLASLRCWTQRDGDTLDRVRIYLRQIRNVTAVGSDCLMYRRDYCDTLDLATFPSDLGTPQDIYVLEDAQFDHVRLINNLDVFEPEDKGSPGHPPTRKSHYQEL</sequence>
<dbReference type="PANTHER" id="PTHR10622:SF10">
    <property type="entry name" value="HET DOMAIN-CONTAINING PROTEIN"/>
    <property type="match status" value="1"/>
</dbReference>
<feature type="region of interest" description="Disordered" evidence="1">
    <location>
        <begin position="299"/>
        <end position="319"/>
    </location>
</feature>
<proteinExistence type="predicted"/>
<feature type="domain" description="DUF8212" evidence="2">
    <location>
        <begin position="129"/>
        <end position="152"/>
    </location>
</feature>
<evidence type="ECO:0000313" key="4">
    <source>
        <dbReference type="Proteomes" id="UP000184330"/>
    </source>
</evidence>
<dbReference type="EMBL" id="FJOG01000016">
    <property type="protein sequence ID" value="CZR60589.1"/>
    <property type="molecule type" value="Genomic_DNA"/>
</dbReference>
<feature type="compositionally biased region" description="Basic residues" evidence="1">
    <location>
        <begin position="310"/>
        <end position="319"/>
    </location>
</feature>
<reference evidence="3 4" key="1">
    <citation type="submission" date="2016-03" db="EMBL/GenBank/DDBJ databases">
        <authorList>
            <person name="Ploux O."/>
        </authorList>
    </citation>
    <scope>NUCLEOTIDE SEQUENCE [LARGE SCALE GENOMIC DNA]</scope>
    <source>
        <strain evidence="3 4">UAMH 11012</strain>
    </source>
</reference>
<dbReference type="STRING" id="576137.A0A1L7X6E1"/>
<organism evidence="3 4">
    <name type="scientific">Phialocephala subalpina</name>
    <dbReference type="NCBI Taxonomy" id="576137"/>
    <lineage>
        <taxon>Eukaryota</taxon>
        <taxon>Fungi</taxon>
        <taxon>Dikarya</taxon>
        <taxon>Ascomycota</taxon>
        <taxon>Pezizomycotina</taxon>
        <taxon>Leotiomycetes</taxon>
        <taxon>Helotiales</taxon>
        <taxon>Mollisiaceae</taxon>
        <taxon>Phialocephala</taxon>
        <taxon>Phialocephala fortinii species complex</taxon>
    </lineage>
</organism>
<evidence type="ECO:0000256" key="1">
    <source>
        <dbReference type="SAM" id="MobiDB-lite"/>
    </source>
</evidence>
<dbReference type="AlphaFoldDB" id="A0A1L7X6E1"/>
<evidence type="ECO:0000259" key="2">
    <source>
        <dbReference type="Pfam" id="PF26640"/>
    </source>
</evidence>
<name>A0A1L7X6E1_9HELO</name>
<dbReference type="Proteomes" id="UP000184330">
    <property type="component" value="Unassembled WGS sequence"/>
</dbReference>
<gene>
    <name evidence="3" type="ORF">PAC_10485</name>
</gene>
<evidence type="ECO:0000313" key="3">
    <source>
        <dbReference type="EMBL" id="CZR60589.1"/>
    </source>
</evidence>
<dbReference type="PANTHER" id="PTHR10622">
    <property type="entry name" value="HET DOMAIN-CONTAINING PROTEIN"/>
    <property type="match status" value="1"/>
</dbReference>
<dbReference type="Pfam" id="PF26640">
    <property type="entry name" value="DUF8212"/>
    <property type="match status" value="1"/>
</dbReference>